<dbReference type="EMBL" id="PYLO01000002">
    <property type="protein sequence ID" value="PST37495.1"/>
    <property type="molecule type" value="Genomic_DNA"/>
</dbReference>
<feature type="transmembrane region" description="Helical" evidence="1">
    <location>
        <begin position="181"/>
        <end position="200"/>
    </location>
</feature>
<dbReference type="AlphaFoldDB" id="A0A2T3FQE9"/>
<keyword evidence="1" id="KW-1133">Transmembrane helix</keyword>
<keyword evidence="3" id="KW-1185">Reference proteome</keyword>
<proteinExistence type="predicted"/>
<feature type="transmembrane region" description="Helical" evidence="1">
    <location>
        <begin position="239"/>
        <end position="258"/>
    </location>
</feature>
<feature type="transmembrane region" description="Helical" evidence="1">
    <location>
        <begin position="206"/>
        <end position="227"/>
    </location>
</feature>
<gene>
    <name evidence="2" type="ORF">C7U56_06175</name>
</gene>
<dbReference type="InterPro" id="IPR032479">
    <property type="entry name" value="DUF5058"/>
</dbReference>
<comment type="caution">
    <text evidence="2">The sequence shown here is derived from an EMBL/GenBank/DDBJ whole genome shotgun (WGS) entry which is preliminary data.</text>
</comment>
<reference evidence="2 3" key="1">
    <citation type="submission" date="2018-03" db="EMBL/GenBank/DDBJ databases">
        <title>Lachnoclostridium SNUG30386 gen.nov., sp.nov., isolated from human faeces.</title>
        <authorList>
            <person name="Seo B."/>
            <person name="Jeon K."/>
            <person name="Ko G."/>
        </authorList>
    </citation>
    <scope>NUCLEOTIDE SEQUENCE [LARGE SCALE GENOMIC DNA]</scope>
    <source>
        <strain evidence="2 3">SNUG30386</strain>
    </source>
</reference>
<name>A0A2T3FQE9_9CLOT</name>
<sequence length="259" mass="28318">MKNKTRFYKIIATRKYLQQGGMGMDYQKFVNNASFTIFVAVVLVLVTIVCIIFLKNGWKEAERLGVSKEELKKIVINCIGISLVPSIPIVLSVIVMVPVLGVALPWLRTSVIGSANNELISATMAAEAMGVEFTSTTMTIEAWINAAWSMTLGCSVALPIVLVVLKPVCKTYDVFRKKDSRWIGIFSLCALVTVIAAFAINSGKKGIVPSLVIIGCFLFSYVCNLAAKNPALKWLKDYAFPLTILFGLVLSMIITPLLA</sequence>
<keyword evidence="1" id="KW-0812">Transmembrane</keyword>
<protein>
    <recommendedName>
        <fullName evidence="4">DUF5058 domain-containing protein</fullName>
    </recommendedName>
</protein>
<dbReference type="Proteomes" id="UP000241048">
    <property type="component" value="Unassembled WGS sequence"/>
</dbReference>
<feature type="transmembrane region" description="Helical" evidence="1">
    <location>
        <begin position="74"/>
        <end position="107"/>
    </location>
</feature>
<evidence type="ECO:0000313" key="2">
    <source>
        <dbReference type="EMBL" id="PST37495.1"/>
    </source>
</evidence>
<feature type="transmembrane region" description="Helical" evidence="1">
    <location>
        <begin position="33"/>
        <end position="54"/>
    </location>
</feature>
<accession>A0A2T3FQE9</accession>
<evidence type="ECO:0000313" key="3">
    <source>
        <dbReference type="Proteomes" id="UP000241048"/>
    </source>
</evidence>
<keyword evidence="1" id="KW-0472">Membrane</keyword>
<feature type="transmembrane region" description="Helical" evidence="1">
    <location>
        <begin position="146"/>
        <end position="169"/>
    </location>
</feature>
<dbReference type="Pfam" id="PF16481">
    <property type="entry name" value="DUF5058"/>
    <property type="match status" value="1"/>
</dbReference>
<dbReference type="RefSeq" id="WP_107000620.1">
    <property type="nucleotide sequence ID" value="NZ_JAJEPQ010000036.1"/>
</dbReference>
<organism evidence="2 3">
    <name type="scientific">Clostridium fessum</name>
    <dbReference type="NCBI Taxonomy" id="2126740"/>
    <lineage>
        <taxon>Bacteria</taxon>
        <taxon>Bacillati</taxon>
        <taxon>Bacillota</taxon>
        <taxon>Clostridia</taxon>
        <taxon>Eubacteriales</taxon>
        <taxon>Clostridiaceae</taxon>
        <taxon>Clostridium</taxon>
    </lineage>
</organism>
<evidence type="ECO:0008006" key="4">
    <source>
        <dbReference type="Google" id="ProtNLM"/>
    </source>
</evidence>
<evidence type="ECO:0000256" key="1">
    <source>
        <dbReference type="SAM" id="Phobius"/>
    </source>
</evidence>